<evidence type="ECO:0000313" key="2">
    <source>
        <dbReference type="Proteomes" id="UP000194857"/>
    </source>
</evidence>
<dbReference type="Gene3D" id="1.10.443.10">
    <property type="entry name" value="Intergrase catalytic core"/>
    <property type="match status" value="1"/>
</dbReference>
<proteinExistence type="predicted"/>
<dbReference type="AlphaFoldDB" id="A0A241XHC9"/>
<dbReference type="GO" id="GO:0006310">
    <property type="term" value="P:DNA recombination"/>
    <property type="evidence" value="ECO:0007669"/>
    <property type="project" value="InterPro"/>
</dbReference>
<dbReference type="RefSeq" id="WP_033865296.1">
    <property type="nucleotide sequence ID" value="NZ_CAADQQ010000338.1"/>
</dbReference>
<dbReference type="InterPro" id="IPR013762">
    <property type="entry name" value="Integrase-like_cat_sf"/>
</dbReference>
<protein>
    <submittedName>
        <fullName evidence="1">Integrase</fullName>
    </submittedName>
</protein>
<dbReference type="InterPro" id="IPR011010">
    <property type="entry name" value="DNA_brk_join_enz"/>
</dbReference>
<organism evidence="1 2">
    <name type="scientific">Pseudomonas aeruginosa</name>
    <dbReference type="NCBI Taxonomy" id="287"/>
    <lineage>
        <taxon>Bacteria</taxon>
        <taxon>Pseudomonadati</taxon>
        <taxon>Pseudomonadota</taxon>
        <taxon>Gammaproteobacteria</taxon>
        <taxon>Pseudomonadales</taxon>
        <taxon>Pseudomonadaceae</taxon>
        <taxon>Pseudomonas</taxon>
    </lineage>
</organism>
<sequence length="683" mass="76576">MADIVLFTPVVELDAAANLHGFIDMCRHKLTVFGANLPFQDNVWDVTESVAVKGRGNKRERITFSNAATVGKNAQEMMREPFISFAKAYLRYMHGMRPTKLIHNRMAALRALEAALSERGEAPSPVRIDSHILNRAAQIVADRFSDGAAYRVAGQLEILAAFMAENRLLAVPIRWRNPIKRPSSAVRVGKAFDERRVKKMPSSAALEALPQIFRAAVEPVDVITASVAAALLAAPDRIGEVLSLPECCEVHEPRQGAEDAYGLRWWPAKGAEPMVKWLVPSFATVVKDALRKIRSVTEEARRIAKWYERYPCQIYLTDDVSYLRGREWLSLAEIAEIMGFRQGNAAQSWCKAEGIKLERRHGLGKLVFARFLDVERSVLGMLPSGFPVFDKSTGLKYSDALFIMRRNELGAQRGTYRCMIEPIGIGQINTGLGSRSNHGFQSIFDRFGFVEPDGSPIVVTSHQFRHYLNTLAQAGGLSQLDIAKWSGRRDVRQNEAYDHVTSEQMLQKIRGAVGEEQMFGSLAELPKKVMIRRDEFARLVIPTAHTTDLGYCIHDYTASPCQLHLDCINCQELVCVKGDVRKTAMLRRRLAESRDLLCKAETAREDGYSGSDRWIEHHRSTVERYSKLNSIMEDPTVPEGAVIQLAPPIAPIRIKQEKVRRLPAQTDDAQVGLPAEIRALMEE</sequence>
<dbReference type="EMBL" id="NFFZ01000030">
    <property type="protein sequence ID" value="OTI55314.1"/>
    <property type="molecule type" value="Genomic_DNA"/>
</dbReference>
<reference evidence="1 2" key="1">
    <citation type="submission" date="2017-05" db="EMBL/GenBank/DDBJ databases">
        <authorList>
            <person name="Song R."/>
            <person name="Chenine A.L."/>
            <person name="Ruprecht R.M."/>
        </authorList>
    </citation>
    <scope>NUCLEOTIDE SEQUENCE [LARGE SCALE GENOMIC DNA]</scope>
    <source>
        <strain evidence="1 2">S567_C10_BS</strain>
    </source>
</reference>
<accession>A0A241XHC9</accession>
<name>A0A241XHC9_PSEAI</name>
<evidence type="ECO:0000313" key="1">
    <source>
        <dbReference type="EMBL" id="OTI55314.1"/>
    </source>
</evidence>
<dbReference type="Proteomes" id="UP000194857">
    <property type="component" value="Unassembled WGS sequence"/>
</dbReference>
<comment type="caution">
    <text evidence="1">The sequence shown here is derived from an EMBL/GenBank/DDBJ whole genome shotgun (WGS) entry which is preliminary data.</text>
</comment>
<dbReference type="GO" id="GO:0015074">
    <property type="term" value="P:DNA integration"/>
    <property type="evidence" value="ECO:0007669"/>
    <property type="project" value="InterPro"/>
</dbReference>
<dbReference type="SUPFAM" id="SSF56349">
    <property type="entry name" value="DNA breaking-rejoining enzymes"/>
    <property type="match status" value="1"/>
</dbReference>
<dbReference type="GO" id="GO:0003677">
    <property type="term" value="F:DNA binding"/>
    <property type="evidence" value="ECO:0007669"/>
    <property type="project" value="InterPro"/>
</dbReference>
<gene>
    <name evidence="1" type="ORF">CAZ10_34180</name>
</gene>